<dbReference type="Proteomes" id="UP001228581">
    <property type="component" value="Unassembled WGS sequence"/>
</dbReference>
<organism evidence="2 3">
    <name type="scientific">Xanthocytophaga flava</name>
    <dbReference type="NCBI Taxonomy" id="3048013"/>
    <lineage>
        <taxon>Bacteria</taxon>
        <taxon>Pseudomonadati</taxon>
        <taxon>Bacteroidota</taxon>
        <taxon>Cytophagia</taxon>
        <taxon>Cytophagales</taxon>
        <taxon>Rhodocytophagaceae</taxon>
        <taxon>Xanthocytophaga</taxon>
    </lineage>
</organism>
<name>A0ABT7CVN2_9BACT</name>
<accession>A0ABT7CVN2</accession>
<protein>
    <submittedName>
        <fullName evidence="2">Uncharacterized protein</fullName>
    </submittedName>
</protein>
<evidence type="ECO:0000256" key="1">
    <source>
        <dbReference type="SAM" id="Phobius"/>
    </source>
</evidence>
<dbReference type="EMBL" id="JASJOT010000036">
    <property type="protein sequence ID" value="MDJ1497835.1"/>
    <property type="molecule type" value="Genomic_DNA"/>
</dbReference>
<feature type="transmembrane region" description="Helical" evidence="1">
    <location>
        <begin position="236"/>
        <end position="261"/>
    </location>
</feature>
<gene>
    <name evidence="2" type="ORF">QNI19_33150</name>
</gene>
<keyword evidence="3" id="KW-1185">Reference proteome</keyword>
<feature type="transmembrane region" description="Helical" evidence="1">
    <location>
        <begin position="312"/>
        <end position="330"/>
    </location>
</feature>
<evidence type="ECO:0000313" key="3">
    <source>
        <dbReference type="Proteomes" id="UP001228581"/>
    </source>
</evidence>
<comment type="caution">
    <text evidence="2">The sequence shown here is derived from an EMBL/GenBank/DDBJ whole genome shotgun (WGS) entry which is preliminary data.</text>
</comment>
<keyword evidence="1" id="KW-0472">Membrane</keyword>
<keyword evidence="1" id="KW-0812">Transmembrane</keyword>
<dbReference type="Gene3D" id="2.60.40.3680">
    <property type="match status" value="1"/>
</dbReference>
<keyword evidence="1" id="KW-1133">Transmembrane helix</keyword>
<sequence length="347" mass="40461">MASPIQQGTLSVSPFSSRDVRILKEKINLTIGPNFQTAEYHIEYIIEVKSDGKQIPLLFHAQDYANNFTVRIDGITTTLLPIPEKYKTLSQTPFEKFSSSFSNPYEYENTDRTIIYWEKKSGSIYTLKDLHYFEATLTKGIHTISVDYIATPWIDGSNWVNNYSFRYSLSPAKYWKSFGSLEITLDARSIHLPLTTNLGQPSKGSLKTIAIWNFASLPAEYWFITYTPTPSKFAQLLIAIEPGALTLILTLIVFFLHILAIRFYRKHHPEKRFSWVMITGSLFIPFFILIMYEYFCDLIDYVIGEHAAKNHGYRFVTLFLYPLILLVYWPNMWQIDKYLKQRIRKQT</sequence>
<evidence type="ECO:0000313" key="2">
    <source>
        <dbReference type="EMBL" id="MDJ1497835.1"/>
    </source>
</evidence>
<proteinExistence type="predicted"/>
<feature type="transmembrane region" description="Helical" evidence="1">
    <location>
        <begin position="273"/>
        <end position="292"/>
    </location>
</feature>
<dbReference type="RefSeq" id="WP_314003714.1">
    <property type="nucleotide sequence ID" value="NZ_JASJOT010000036.1"/>
</dbReference>
<reference evidence="2 3" key="1">
    <citation type="submission" date="2023-05" db="EMBL/GenBank/DDBJ databases">
        <authorList>
            <person name="Zhang X."/>
        </authorList>
    </citation>
    <scope>NUCLEOTIDE SEQUENCE [LARGE SCALE GENOMIC DNA]</scope>
    <source>
        <strain evidence="2 3">DM2B3-1</strain>
    </source>
</reference>